<evidence type="ECO:0000256" key="8">
    <source>
        <dbReference type="ARBA" id="ARBA00023242"/>
    </source>
</evidence>
<comment type="subcellular location">
    <subcellularLocation>
        <location evidence="2 9">Nucleus</location>
    </subcellularLocation>
</comment>
<evidence type="ECO:0000256" key="9">
    <source>
        <dbReference type="RuleBase" id="RU367148"/>
    </source>
</evidence>
<sequence>MRSEATTPNDSAAARLQQLRVLRLRAKDSKKQNRDELYAEHARLRNDPIAAKKLGLKKSQAVEKLARLDATDAGEDFERKRAWDYSIEESQAWDKKVERSQSNKLQAGFSDYAADAVKQYERETAVLRKPGFEAFNQQEAERHEQDHTQLGPAQSFAFLDDRPDKLRVDALVESIAARDLQRDKNNSRRRAKEGDPGSYINDRNRKFNQKAARAYDEYTKEMRDSFERGTAQ</sequence>
<comment type="caution">
    <text evidence="11">The sequence shown here is derived from an EMBL/GenBank/DDBJ whole genome shotgun (WGS) entry which is preliminary data.</text>
</comment>
<keyword evidence="5 9" id="KW-0507">mRNA processing</keyword>
<feature type="compositionally biased region" description="Basic and acidic residues" evidence="10">
    <location>
        <begin position="213"/>
        <end position="232"/>
    </location>
</feature>
<evidence type="ECO:0000313" key="11">
    <source>
        <dbReference type="EMBL" id="ORY85770.1"/>
    </source>
</evidence>
<evidence type="ECO:0000256" key="4">
    <source>
        <dbReference type="ARBA" id="ARBA00014745"/>
    </source>
</evidence>
<keyword evidence="12" id="KW-1185">Reference proteome</keyword>
<dbReference type="RefSeq" id="XP_040727252.1">
    <property type="nucleotide sequence ID" value="XM_040867569.1"/>
</dbReference>
<dbReference type="AlphaFoldDB" id="A0A1Y2FP40"/>
<dbReference type="GO" id="GO:0000398">
    <property type="term" value="P:mRNA splicing, via spliceosome"/>
    <property type="evidence" value="ECO:0007669"/>
    <property type="project" value="UniProtKB-UniRule"/>
</dbReference>
<reference evidence="11 12" key="1">
    <citation type="submission" date="2016-07" db="EMBL/GenBank/DDBJ databases">
        <title>Pervasive Adenine N6-methylation of Active Genes in Fungi.</title>
        <authorList>
            <consortium name="DOE Joint Genome Institute"/>
            <person name="Mondo S.J."/>
            <person name="Dannebaum R.O."/>
            <person name="Kuo R.C."/>
            <person name="Labutti K."/>
            <person name="Haridas S."/>
            <person name="Kuo A."/>
            <person name="Salamov A."/>
            <person name="Ahrendt S.R."/>
            <person name="Lipzen A."/>
            <person name="Sullivan W."/>
            <person name="Andreopoulos W.B."/>
            <person name="Clum A."/>
            <person name="Lindquist E."/>
            <person name="Daum C."/>
            <person name="Ramamoorthy G.K."/>
            <person name="Gryganskyi A."/>
            <person name="Culley D."/>
            <person name="Magnuson J.K."/>
            <person name="James T.Y."/>
            <person name="O'Malley M.A."/>
            <person name="Stajich J.E."/>
            <person name="Spatafora J.W."/>
            <person name="Visel A."/>
            <person name="Grigoriev I.V."/>
        </authorList>
    </citation>
    <scope>NUCLEOTIDE SEQUENCE [LARGE SCALE GENOMIC DNA]</scope>
    <source>
        <strain evidence="11 12">12-1054</strain>
    </source>
</reference>
<evidence type="ECO:0000313" key="12">
    <source>
        <dbReference type="Proteomes" id="UP000193685"/>
    </source>
</evidence>
<keyword evidence="7 9" id="KW-0508">mRNA splicing</keyword>
<dbReference type="EMBL" id="MCFI01000004">
    <property type="protein sequence ID" value="ORY85770.1"/>
    <property type="molecule type" value="Genomic_DNA"/>
</dbReference>
<dbReference type="GO" id="GO:0071013">
    <property type="term" value="C:catalytic step 2 spliceosome"/>
    <property type="evidence" value="ECO:0007669"/>
    <property type="project" value="TreeGrafter"/>
</dbReference>
<dbReference type="PANTHER" id="PTHR13264">
    <property type="entry name" value="GCIP-INTERACTING PROTEIN P29"/>
    <property type="match status" value="1"/>
</dbReference>
<evidence type="ECO:0000256" key="2">
    <source>
        <dbReference type="ARBA" id="ARBA00004123"/>
    </source>
</evidence>
<evidence type="ECO:0000256" key="5">
    <source>
        <dbReference type="ARBA" id="ARBA00022664"/>
    </source>
</evidence>
<feature type="region of interest" description="Disordered" evidence="10">
    <location>
        <begin position="180"/>
        <end position="232"/>
    </location>
</feature>
<dbReference type="InterPro" id="IPR013260">
    <property type="entry name" value="mRNA_splic_SYF2"/>
</dbReference>
<evidence type="ECO:0000256" key="10">
    <source>
        <dbReference type="SAM" id="MobiDB-lite"/>
    </source>
</evidence>
<comment type="similarity">
    <text evidence="3 9">Belongs to the SYF2 family.</text>
</comment>
<evidence type="ECO:0000256" key="3">
    <source>
        <dbReference type="ARBA" id="ARBA00010028"/>
    </source>
</evidence>
<comment type="subunit">
    <text evidence="9">May be part of a spliceosome complex.</text>
</comment>
<name>A0A1Y2FP40_PROLT</name>
<dbReference type="STRING" id="56484.A0A1Y2FP40"/>
<dbReference type="OrthoDB" id="199717at2759"/>
<dbReference type="PANTHER" id="PTHR13264:SF5">
    <property type="entry name" value="PRE-MRNA-SPLICING FACTOR SYF2"/>
    <property type="match status" value="1"/>
</dbReference>
<dbReference type="OMA" id="RRRMHND"/>
<evidence type="ECO:0000256" key="1">
    <source>
        <dbReference type="ARBA" id="ARBA00003777"/>
    </source>
</evidence>
<accession>A0A1Y2FP40</accession>
<organism evidence="11 12">
    <name type="scientific">Protomyces lactucae-debilis</name>
    <dbReference type="NCBI Taxonomy" id="2754530"/>
    <lineage>
        <taxon>Eukaryota</taxon>
        <taxon>Fungi</taxon>
        <taxon>Dikarya</taxon>
        <taxon>Ascomycota</taxon>
        <taxon>Taphrinomycotina</taxon>
        <taxon>Taphrinomycetes</taxon>
        <taxon>Taphrinales</taxon>
        <taxon>Protomycetaceae</taxon>
        <taxon>Protomyces</taxon>
    </lineage>
</organism>
<keyword evidence="6 9" id="KW-0747">Spliceosome</keyword>
<comment type="function">
    <text evidence="1 9">Involved in pre-mRNA splicing.</text>
</comment>
<gene>
    <name evidence="11" type="ORF">BCR37DRAFT_344588</name>
</gene>
<dbReference type="GO" id="GO:0071014">
    <property type="term" value="C:post-mRNA release spliceosomal complex"/>
    <property type="evidence" value="ECO:0007669"/>
    <property type="project" value="TreeGrafter"/>
</dbReference>
<keyword evidence="8 9" id="KW-0539">Nucleus</keyword>
<proteinExistence type="inferred from homology"/>
<protein>
    <recommendedName>
        <fullName evidence="4 9">Pre-mRNA-splicing factor SYF2</fullName>
    </recommendedName>
</protein>
<dbReference type="GeneID" id="63784168"/>
<dbReference type="GO" id="GO:0000974">
    <property type="term" value="C:Prp19 complex"/>
    <property type="evidence" value="ECO:0007669"/>
    <property type="project" value="TreeGrafter"/>
</dbReference>
<dbReference type="Pfam" id="PF08231">
    <property type="entry name" value="SYF2"/>
    <property type="match status" value="1"/>
</dbReference>
<evidence type="ECO:0000256" key="7">
    <source>
        <dbReference type="ARBA" id="ARBA00023187"/>
    </source>
</evidence>
<evidence type="ECO:0000256" key="6">
    <source>
        <dbReference type="ARBA" id="ARBA00022728"/>
    </source>
</evidence>
<dbReference type="Proteomes" id="UP000193685">
    <property type="component" value="Unassembled WGS sequence"/>
</dbReference>